<comment type="caution">
    <text evidence="6">The sequence shown here is derived from an EMBL/GenBank/DDBJ whole genome shotgun (WGS) entry which is preliminary data.</text>
</comment>
<dbReference type="Pfam" id="PF24681">
    <property type="entry name" value="Kelch_KLHDC2_KLHL20_DRC7"/>
    <property type="match status" value="1"/>
</dbReference>
<dbReference type="SUPFAM" id="SSF49599">
    <property type="entry name" value="TRAF domain-like"/>
    <property type="match status" value="1"/>
</dbReference>
<dbReference type="PANTHER" id="PTHR46260">
    <property type="entry name" value="RING-TYPE DOMAIN-CONTAINING PROTEIN"/>
    <property type="match status" value="1"/>
</dbReference>
<dbReference type="InterPro" id="IPR013083">
    <property type="entry name" value="Znf_RING/FYVE/PHD"/>
</dbReference>
<proteinExistence type="predicted"/>
<dbReference type="GO" id="GO:0008270">
    <property type="term" value="F:zinc ion binding"/>
    <property type="evidence" value="ECO:0007669"/>
    <property type="project" value="UniProtKB-KW"/>
</dbReference>
<dbReference type="SUPFAM" id="SSF57850">
    <property type="entry name" value="RING/U-box"/>
    <property type="match status" value="1"/>
</dbReference>
<keyword evidence="4" id="KW-0863">Zinc-finger</keyword>
<dbReference type="Proteomes" id="UP001152795">
    <property type="component" value="Unassembled WGS sequence"/>
</dbReference>
<evidence type="ECO:0000256" key="4">
    <source>
        <dbReference type="ARBA" id="ARBA00022771"/>
    </source>
</evidence>
<accession>A0A6S7JV21</accession>
<keyword evidence="7" id="KW-1185">Reference proteome</keyword>
<dbReference type="Pfam" id="PF00097">
    <property type="entry name" value="zf-C3HC4"/>
    <property type="match status" value="1"/>
</dbReference>
<dbReference type="Gene3D" id="2.120.10.80">
    <property type="entry name" value="Kelch-type beta propeller"/>
    <property type="match status" value="2"/>
</dbReference>
<reference evidence="6" key="1">
    <citation type="submission" date="2020-04" db="EMBL/GenBank/DDBJ databases">
        <authorList>
            <person name="Alioto T."/>
            <person name="Alioto T."/>
            <person name="Gomez Garrido J."/>
        </authorList>
    </citation>
    <scope>NUCLEOTIDE SEQUENCE</scope>
    <source>
        <strain evidence="6">A484AB</strain>
    </source>
</reference>
<organism evidence="6 7">
    <name type="scientific">Paramuricea clavata</name>
    <name type="common">Red gorgonian</name>
    <name type="synonym">Violescent sea-whip</name>
    <dbReference type="NCBI Taxonomy" id="317549"/>
    <lineage>
        <taxon>Eukaryota</taxon>
        <taxon>Metazoa</taxon>
        <taxon>Cnidaria</taxon>
        <taxon>Anthozoa</taxon>
        <taxon>Octocorallia</taxon>
        <taxon>Malacalcyonacea</taxon>
        <taxon>Plexauridae</taxon>
        <taxon>Paramuricea</taxon>
    </lineage>
</organism>
<dbReference type="SMART" id="SM00612">
    <property type="entry name" value="Kelch"/>
    <property type="match status" value="4"/>
</dbReference>
<dbReference type="InterPro" id="IPR015915">
    <property type="entry name" value="Kelch-typ_b-propeller"/>
</dbReference>
<evidence type="ECO:0000313" key="6">
    <source>
        <dbReference type="EMBL" id="CAB4034901.1"/>
    </source>
</evidence>
<keyword evidence="3" id="KW-0677">Repeat</keyword>
<dbReference type="PROSITE" id="PS50089">
    <property type="entry name" value="ZF_RING_2"/>
    <property type="match status" value="1"/>
</dbReference>
<sequence>MACCPTEKNYGYDDSRFENDVDQHFHCSICYNVLKEPRMCRNNEHVFCLACISEHLKVNSQTCPECNEHLSVDTLRRPRLVNNYLSKLKINCDYASRGCPEFTCVADLQTHVANCEFAPVFCSNENCGMEINKQDQVHHETEICEYRKVRSYDYGQIQEDIGTVKGSLIAFDGEVEAMEKEMEKNMEINYVAMKRIVGKLEGSLEGMNKRIHEKVEASKKSYKEMKHDQHEVKKEMRTMKENLSNMNKDVDEFKVMMSLMLEKLNMLESRNKLPFPSVGMLNTPKEDILIAGGSGCDSGCSAEIFFCETNGWYEVAAMNERHEGASSFIYNDQLFVVGGKHSKTIETLNLDELPLKWMEFSDELPYAGDDHSTVVYQQRVIHIGGYNRDECKTSNLISELQLTSPCTLKELCQMPQPRDCQGAEPFEDKVLVLGGVHDKRGILDSVLEFDPKKNVCKELPSLPHPMKEMATVRWRDQVVVLGGRDKDDQVLNDVFMYDCKTGQITALPSMLKKRYKCCAVITGNTIVVMGGENDDDYLSSVECFTMGGCTWKYLPSMNNSKCEAVAEVLPSTRLRKSVYV</sequence>
<evidence type="ECO:0000256" key="2">
    <source>
        <dbReference type="ARBA" id="ARBA00022723"/>
    </source>
</evidence>
<keyword evidence="2" id="KW-0479">Metal-binding</keyword>
<name>A0A6S7JV21_PARCT</name>
<protein>
    <submittedName>
        <fullName evidence="6">E3 ubiquitin- ligase NRDP1</fullName>
    </submittedName>
</protein>
<evidence type="ECO:0000256" key="1">
    <source>
        <dbReference type="ARBA" id="ARBA00022441"/>
    </source>
</evidence>
<evidence type="ECO:0000256" key="5">
    <source>
        <dbReference type="ARBA" id="ARBA00022833"/>
    </source>
</evidence>
<dbReference type="InterPro" id="IPR018957">
    <property type="entry name" value="Znf_C3HC4_RING-type"/>
</dbReference>
<dbReference type="GO" id="GO:0016874">
    <property type="term" value="F:ligase activity"/>
    <property type="evidence" value="ECO:0007669"/>
    <property type="project" value="UniProtKB-KW"/>
</dbReference>
<dbReference type="InterPro" id="IPR006652">
    <property type="entry name" value="Kelch_1"/>
</dbReference>
<evidence type="ECO:0000256" key="3">
    <source>
        <dbReference type="ARBA" id="ARBA00022737"/>
    </source>
</evidence>
<dbReference type="InterPro" id="IPR001841">
    <property type="entry name" value="Znf_RING"/>
</dbReference>
<dbReference type="PANTHER" id="PTHR46260:SF3">
    <property type="entry name" value="RING-TYPE DOMAIN-CONTAINING PROTEIN"/>
    <property type="match status" value="1"/>
</dbReference>
<gene>
    <name evidence="6" type="ORF">PACLA_8A037724</name>
</gene>
<keyword evidence="1" id="KW-0880">Kelch repeat</keyword>
<dbReference type="Gene3D" id="3.30.40.10">
    <property type="entry name" value="Zinc/RING finger domain, C3HC4 (zinc finger)"/>
    <property type="match status" value="2"/>
</dbReference>
<dbReference type="SUPFAM" id="SSF117281">
    <property type="entry name" value="Kelch motif"/>
    <property type="match status" value="2"/>
</dbReference>
<dbReference type="InterPro" id="IPR051746">
    <property type="entry name" value="Kelch_domain_containing_8"/>
</dbReference>
<keyword evidence="5" id="KW-0862">Zinc</keyword>
<evidence type="ECO:0000313" key="7">
    <source>
        <dbReference type="Proteomes" id="UP001152795"/>
    </source>
</evidence>
<dbReference type="EMBL" id="CACRXK020020520">
    <property type="protein sequence ID" value="CAB4034901.1"/>
    <property type="molecule type" value="Genomic_DNA"/>
</dbReference>
<dbReference type="OrthoDB" id="6482909at2759"/>
<keyword evidence="6" id="KW-0436">Ligase</keyword>
<dbReference type="AlphaFoldDB" id="A0A6S7JV21"/>